<dbReference type="GO" id="GO:1900753">
    <property type="term" value="P:doxorubicin transport"/>
    <property type="evidence" value="ECO:0007669"/>
    <property type="project" value="InterPro"/>
</dbReference>
<gene>
    <name evidence="12" type="primary">drrA</name>
    <name evidence="12" type="ORF">HMPREF0682_0773</name>
</gene>
<dbReference type="InterPro" id="IPR005894">
    <property type="entry name" value="DrrA"/>
</dbReference>
<dbReference type="AlphaFoldDB" id="U2QE41"/>
<keyword evidence="12" id="KW-0378">Hydrolase</keyword>
<evidence type="ECO:0000256" key="10">
    <source>
        <dbReference type="SAM" id="MobiDB-lite"/>
    </source>
</evidence>
<dbReference type="GO" id="GO:0005886">
    <property type="term" value="C:plasma membrane"/>
    <property type="evidence" value="ECO:0007669"/>
    <property type="project" value="UniProtKB-SubCell"/>
</dbReference>
<evidence type="ECO:0000256" key="7">
    <source>
        <dbReference type="ARBA" id="ARBA00023136"/>
    </source>
</evidence>
<dbReference type="Proteomes" id="UP000017052">
    <property type="component" value="Unassembled WGS sequence"/>
</dbReference>
<keyword evidence="6" id="KW-1278">Translocase</keyword>
<dbReference type="FunFam" id="3.40.50.300:FF:000589">
    <property type="entry name" value="ABC transporter, ATP-binding subunit"/>
    <property type="match status" value="1"/>
</dbReference>
<evidence type="ECO:0000256" key="8">
    <source>
        <dbReference type="ARBA" id="ARBA00023251"/>
    </source>
</evidence>
<dbReference type="PANTHER" id="PTHR42711">
    <property type="entry name" value="ABC TRANSPORTER ATP-BINDING PROTEIN"/>
    <property type="match status" value="1"/>
</dbReference>
<comment type="caution">
    <text evidence="12">The sequence shown here is derived from an EMBL/GenBank/DDBJ whole genome shotgun (WGS) entry which is preliminary data.</text>
</comment>
<dbReference type="Pfam" id="PF00005">
    <property type="entry name" value="ABC_tran"/>
    <property type="match status" value="1"/>
</dbReference>
<organism evidence="12 13">
    <name type="scientific">Propionibacterium acidifaciens F0233</name>
    <dbReference type="NCBI Taxonomy" id="553198"/>
    <lineage>
        <taxon>Bacteria</taxon>
        <taxon>Bacillati</taxon>
        <taxon>Actinomycetota</taxon>
        <taxon>Actinomycetes</taxon>
        <taxon>Propionibacteriales</taxon>
        <taxon>Propionibacteriaceae</taxon>
        <taxon>Propionibacterium</taxon>
    </lineage>
</organism>
<accession>U2QE41</accession>
<dbReference type="InterPro" id="IPR017871">
    <property type="entry name" value="ABC_transporter-like_CS"/>
</dbReference>
<feature type="region of interest" description="Disordered" evidence="10">
    <location>
        <begin position="344"/>
        <end position="365"/>
    </location>
</feature>
<keyword evidence="3" id="KW-1003">Cell membrane</keyword>
<keyword evidence="5 12" id="KW-0067">ATP-binding</keyword>
<evidence type="ECO:0000313" key="13">
    <source>
        <dbReference type="Proteomes" id="UP000017052"/>
    </source>
</evidence>
<feature type="compositionally biased region" description="Basic and acidic residues" evidence="10">
    <location>
        <begin position="344"/>
        <end position="353"/>
    </location>
</feature>
<keyword evidence="2" id="KW-0813">Transport</keyword>
<evidence type="ECO:0000256" key="3">
    <source>
        <dbReference type="ARBA" id="ARBA00022475"/>
    </source>
</evidence>
<dbReference type="SUPFAM" id="SSF52540">
    <property type="entry name" value="P-loop containing nucleoside triphosphate hydrolases"/>
    <property type="match status" value="1"/>
</dbReference>
<evidence type="ECO:0000256" key="9">
    <source>
        <dbReference type="ARBA" id="ARBA00049985"/>
    </source>
</evidence>
<comment type="similarity">
    <text evidence="9">Belongs to the ABC transporter superfamily. Drug exporter-1 (DrugE1) (TC 3.A.1.105) family.</text>
</comment>
<dbReference type="PANTHER" id="PTHR42711:SF19">
    <property type="entry name" value="DOXORUBICIN RESISTANCE ATP-BINDING PROTEIN DRRA"/>
    <property type="match status" value="1"/>
</dbReference>
<name>U2QE41_9ACTN</name>
<dbReference type="InterPro" id="IPR003593">
    <property type="entry name" value="AAA+_ATPase"/>
</dbReference>
<keyword evidence="7" id="KW-0472">Membrane</keyword>
<feature type="region of interest" description="Disordered" evidence="10">
    <location>
        <begin position="1"/>
        <end position="34"/>
    </location>
</feature>
<keyword evidence="8" id="KW-0046">Antibiotic resistance</keyword>
<sequence>MKAVPASVGAMSTTTPITQSRGTVPDGSPHDPAPLAIEARGLRRRFGSFIAVDGLDLRVPEGTVYGLLGPNGAGKSTVVRMLTTLLRPTAGEASVMGHDLLREPHRVRSAIGVAGQYASVDENLTGAENLRLFARLTGLSGRDCRTRADELLAAFALADAAGKQVHGYSGGMRRRLDLAISLVAAPPLIFLDEPTTGLDPRTREQMWDVVEGLVARGATVLLTTQYLEEADRLADRIGIIDHGRMIAEGTADELKDAVGSSTLVLTFPAPADEERAVRIITALTGEDAPASRTAGRVHVPLPEDASAAATDVLVALREEGLAPVSVSVDRPSLDSVFLALTRHDPAPDAHDAPAADTDTDTEEIA</sequence>
<dbReference type="PROSITE" id="PS50893">
    <property type="entry name" value="ABC_TRANSPORTER_2"/>
    <property type="match status" value="1"/>
</dbReference>
<dbReference type="EC" id="3.6.3.-" evidence="12"/>
<reference evidence="12" key="1">
    <citation type="submission" date="2013-08" db="EMBL/GenBank/DDBJ databases">
        <authorList>
            <person name="Durkin A.S."/>
            <person name="Haft D.R."/>
            <person name="McCorrison J."/>
            <person name="Torralba M."/>
            <person name="Gillis M."/>
            <person name="Haft D.H."/>
            <person name="Methe B."/>
            <person name="Sutton G."/>
            <person name="Nelson K.E."/>
        </authorList>
    </citation>
    <scope>NUCLEOTIDE SEQUENCE [LARGE SCALE GENOMIC DNA]</scope>
    <source>
        <strain evidence="12">F0233</strain>
    </source>
</reference>
<evidence type="ECO:0000256" key="6">
    <source>
        <dbReference type="ARBA" id="ARBA00022967"/>
    </source>
</evidence>
<evidence type="ECO:0000256" key="2">
    <source>
        <dbReference type="ARBA" id="ARBA00022448"/>
    </source>
</evidence>
<dbReference type="GO" id="GO:0043215">
    <property type="term" value="P:daunorubicin transport"/>
    <property type="evidence" value="ECO:0007669"/>
    <property type="project" value="InterPro"/>
</dbReference>
<dbReference type="Gene3D" id="3.40.50.300">
    <property type="entry name" value="P-loop containing nucleotide triphosphate hydrolases"/>
    <property type="match status" value="1"/>
</dbReference>
<evidence type="ECO:0000313" key="12">
    <source>
        <dbReference type="EMBL" id="ERK61135.1"/>
    </source>
</evidence>
<keyword evidence="4" id="KW-0547">Nucleotide-binding</keyword>
<protein>
    <submittedName>
        <fullName evidence="12">Daunorubicin/doxorubicin resistance ATP-binding protein DrrA</fullName>
        <ecNumber evidence="12">3.6.3.-</ecNumber>
    </submittedName>
</protein>
<dbReference type="InterPro" id="IPR027417">
    <property type="entry name" value="P-loop_NTPase"/>
</dbReference>
<feature type="compositionally biased region" description="Polar residues" evidence="10">
    <location>
        <begin position="10"/>
        <end position="22"/>
    </location>
</feature>
<dbReference type="EMBL" id="ACVN02000059">
    <property type="protein sequence ID" value="ERK61135.1"/>
    <property type="molecule type" value="Genomic_DNA"/>
</dbReference>
<comment type="subcellular location">
    <subcellularLocation>
        <location evidence="1">Cell membrane</location>
        <topology evidence="1">Peripheral membrane protein</topology>
        <orientation evidence="1">Cytoplasmic side</orientation>
    </subcellularLocation>
</comment>
<proteinExistence type="inferred from homology"/>
<dbReference type="PROSITE" id="PS00211">
    <property type="entry name" value="ABC_TRANSPORTER_1"/>
    <property type="match status" value="1"/>
</dbReference>
<dbReference type="InterPro" id="IPR050763">
    <property type="entry name" value="ABC_transporter_ATP-binding"/>
</dbReference>
<dbReference type="GO" id="GO:0016887">
    <property type="term" value="F:ATP hydrolysis activity"/>
    <property type="evidence" value="ECO:0007669"/>
    <property type="project" value="InterPro"/>
</dbReference>
<evidence type="ECO:0000256" key="4">
    <source>
        <dbReference type="ARBA" id="ARBA00022741"/>
    </source>
</evidence>
<evidence type="ECO:0000259" key="11">
    <source>
        <dbReference type="PROSITE" id="PS50893"/>
    </source>
</evidence>
<dbReference type="InterPro" id="IPR003439">
    <property type="entry name" value="ABC_transporter-like_ATP-bd"/>
</dbReference>
<evidence type="ECO:0000256" key="1">
    <source>
        <dbReference type="ARBA" id="ARBA00004413"/>
    </source>
</evidence>
<dbReference type="GO" id="GO:0046677">
    <property type="term" value="P:response to antibiotic"/>
    <property type="evidence" value="ECO:0007669"/>
    <property type="project" value="UniProtKB-KW"/>
</dbReference>
<keyword evidence="13" id="KW-1185">Reference proteome</keyword>
<dbReference type="SMART" id="SM00382">
    <property type="entry name" value="AAA"/>
    <property type="match status" value="1"/>
</dbReference>
<dbReference type="GO" id="GO:0005524">
    <property type="term" value="F:ATP binding"/>
    <property type="evidence" value="ECO:0007669"/>
    <property type="project" value="UniProtKB-KW"/>
</dbReference>
<evidence type="ECO:0000256" key="5">
    <source>
        <dbReference type="ARBA" id="ARBA00022840"/>
    </source>
</evidence>
<feature type="domain" description="ABC transporter" evidence="11">
    <location>
        <begin position="37"/>
        <end position="267"/>
    </location>
</feature>
<dbReference type="NCBIfam" id="TIGR01188">
    <property type="entry name" value="drrA"/>
    <property type="match status" value="1"/>
</dbReference>